<reference evidence="7 8" key="1">
    <citation type="submission" date="2019-12" db="EMBL/GenBank/DDBJ databases">
        <authorList>
            <person name="Dong K."/>
        </authorList>
    </citation>
    <scope>NUCLEOTIDE SEQUENCE [LARGE SCALE GENOMIC DNA]</scope>
    <source>
        <strain evidence="7 8">JCM 31225</strain>
    </source>
</reference>
<sequence>MENTALDYEKLISLLKEGDQKAFSTLYAHYSPQLLAKLHYLLPEEEQALEIHQHAFIKLWDYKEKIKVEDGMWPLLQRIARNLVVDYYRSSASQEAVKKALLLQATLYYELEEENEEVEALSEALHKAINLLPEKRREIFLLCKLQGKSYEEVAQLKGVSLGTVKDHMAKAMRFLRQELGQSMYSLLITLLTSIFS</sequence>
<feature type="domain" description="RNA polymerase sigma-70 region 2" evidence="5">
    <location>
        <begin position="26"/>
        <end position="92"/>
    </location>
</feature>
<proteinExistence type="inferred from homology"/>
<evidence type="ECO:0000256" key="3">
    <source>
        <dbReference type="ARBA" id="ARBA00023082"/>
    </source>
</evidence>
<keyword evidence="2" id="KW-0805">Transcription regulation</keyword>
<dbReference type="GO" id="GO:0003677">
    <property type="term" value="F:DNA binding"/>
    <property type="evidence" value="ECO:0007669"/>
    <property type="project" value="InterPro"/>
</dbReference>
<evidence type="ECO:0000256" key="1">
    <source>
        <dbReference type="ARBA" id="ARBA00010641"/>
    </source>
</evidence>
<organism evidence="7 8">
    <name type="scientific">Sphingobacterium humi</name>
    <dbReference type="NCBI Taxonomy" id="1796905"/>
    <lineage>
        <taxon>Bacteria</taxon>
        <taxon>Pseudomonadati</taxon>
        <taxon>Bacteroidota</taxon>
        <taxon>Sphingobacteriia</taxon>
        <taxon>Sphingobacteriales</taxon>
        <taxon>Sphingobacteriaceae</taxon>
        <taxon>Sphingobacterium</taxon>
    </lineage>
</organism>
<dbReference type="Proteomes" id="UP000435036">
    <property type="component" value="Unassembled WGS sequence"/>
</dbReference>
<dbReference type="Pfam" id="PF04542">
    <property type="entry name" value="Sigma70_r2"/>
    <property type="match status" value="1"/>
</dbReference>
<dbReference type="InterPro" id="IPR036388">
    <property type="entry name" value="WH-like_DNA-bd_sf"/>
</dbReference>
<dbReference type="Pfam" id="PF08281">
    <property type="entry name" value="Sigma70_r4_2"/>
    <property type="match status" value="1"/>
</dbReference>
<dbReference type="CDD" id="cd06171">
    <property type="entry name" value="Sigma70_r4"/>
    <property type="match status" value="1"/>
</dbReference>
<dbReference type="NCBIfam" id="TIGR02937">
    <property type="entry name" value="sigma70-ECF"/>
    <property type="match status" value="1"/>
</dbReference>
<evidence type="ECO:0000313" key="8">
    <source>
        <dbReference type="Proteomes" id="UP000435036"/>
    </source>
</evidence>
<evidence type="ECO:0000259" key="6">
    <source>
        <dbReference type="Pfam" id="PF08281"/>
    </source>
</evidence>
<comment type="caution">
    <text evidence="7">The sequence shown here is derived from an EMBL/GenBank/DDBJ whole genome shotgun (WGS) entry which is preliminary data.</text>
</comment>
<dbReference type="PANTHER" id="PTHR43133">
    <property type="entry name" value="RNA POLYMERASE ECF-TYPE SIGMA FACTO"/>
    <property type="match status" value="1"/>
</dbReference>
<evidence type="ECO:0000259" key="5">
    <source>
        <dbReference type="Pfam" id="PF04542"/>
    </source>
</evidence>
<dbReference type="PANTHER" id="PTHR43133:SF46">
    <property type="entry name" value="RNA POLYMERASE SIGMA-70 FACTOR ECF SUBFAMILY"/>
    <property type="match status" value="1"/>
</dbReference>
<gene>
    <name evidence="7" type="ORF">GQF63_13735</name>
</gene>
<dbReference type="SUPFAM" id="SSF88946">
    <property type="entry name" value="Sigma2 domain of RNA polymerase sigma factors"/>
    <property type="match status" value="1"/>
</dbReference>
<evidence type="ECO:0000313" key="7">
    <source>
        <dbReference type="EMBL" id="MVZ63092.1"/>
    </source>
</evidence>
<name>A0A6N8L5R2_9SPHI</name>
<dbReference type="SUPFAM" id="SSF88659">
    <property type="entry name" value="Sigma3 and sigma4 domains of RNA polymerase sigma factors"/>
    <property type="match status" value="1"/>
</dbReference>
<dbReference type="InterPro" id="IPR013249">
    <property type="entry name" value="RNA_pol_sigma70_r4_t2"/>
</dbReference>
<dbReference type="AlphaFoldDB" id="A0A6N8L5R2"/>
<keyword evidence="3" id="KW-0731">Sigma factor</keyword>
<dbReference type="InterPro" id="IPR007627">
    <property type="entry name" value="RNA_pol_sigma70_r2"/>
</dbReference>
<keyword evidence="4" id="KW-0804">Transcription</keyword>
<dbReference type="GO" id="GO:0006352">
    <property type="term" value="P:DNA-templated transcription initiation"/>
    <property type="evidence" value="ECO:0007669"/>
    <property type="project" value="InterPro"/>
</dbReference>
<dbReference type="EMBL" id="WSQA01000010">
    <property type="protein sequence ID" value="MVZ63092.1"/>
    <property type="molecule type" value="Genomic_DNA"/>
</dbReference>
<dbReference type="OrthoDB" id="655312at2"/>
<keyword evidence="8" id="KW-1185">Reference proteome</keyword>
<dbReference type="GO" id="GO:0016987">
    <property type="term" value="F:sigma factor activity"/>
    <property type="evidence" value="ECO:0007669"/>
    <property type="project" value="UniProtKB-KW"/>
</dbReference>
<feature type="domain" description="RNA polymerase sigma factor 70 region 4 type 2" evidence="6">
    <location>
        <begin position="123"/>
        <end position="175"/>
    </location>
</feature>
<dbReference type="InterPro" id="IPR013325">
    <property type="entry name" value="RNA_pol_sigma_r2"/>
</dbReference>
<dbReference type="Gene3D" id="1.10.1740.10">
    <property type="match status" value="1"/>
</dbReference>
<dbReference type="InterPro" id="IPR013324">
    <property type="entry name" value="RNA_pol_sigma_r3/r4-like"/>
</dbReference>
<dbReference type="RefSeq" id="WP_160369812.1">
    <property type="nucleotide sequence ID" value="NZ_WSQA01000010.1"/>
</dbReference>
<protein>
    <submittedName>
        <fullName evidence="7">Sigma-70 family RNA polymerase sigma factor</fullName>
    </submittedName>
</protein>
<dbReference type="InterPro" id="IPR039425">
    <property type="entry name" value="RNA_pol_sigma-70-like"/>
</dbReference>
<comment type="similarity">
    <text evidence="1">Belongs to the sigma-70 factor family. ECF subfamily.</text>
</comment>
<dbReference type="Gene3D" id="1.10.10.10">
    <property type="entry name" value="Winged helix-like DNA-binding domain superfamily/Winged helix DNA-binding domain"/>
    <property type="match status" value="1"/>
</dbReference>
<evidence type="ECO:0000256" key="4">
    <source>
        <dbReference type="ARBA" id="ARBA00023163"/>
    </source>
</evidence>
<dbReference type="InterPro" id="IPR014284">
    <property type="entry name" value="RNA_pol_sigma-70_dom"/>
</dbReference>
<evidence type="ECO:0000256" key="2">
    <source>
        <dbReference type="ARBA" id="ARBA00023015"/>
    </source>
</evidence>
<accession>A0A6N8L5R2</accession>